<keyword evidence="3" id="KW-1185">Reference proteome</keyword>
<name>A0AAE8HH52_9PSED</name>
<dbReference type="AlphaFoldDB" id="A0AAE8HH52"/>
<protein>
    <submittedName>
        <fullName evidence="2">Uncharacterized protein</fullName>
    </submittedName>
</protein>
<sequence length="193" mass="21206">MTFKRKITGIRLTGLGIPLLTVAASLGGVYMGQRMVAAGESNKVIREQLALAYNLTLSIPALALAVNTSAITTVSSADSGFRGAVYNDALKSYQGKITEIKTINALYVDDITEAVEGLSRCSEQFVNFAANHMLLERRDTGMPIVKPLMSYQNSNLKLERIESLNVTAYERVRCEFMGEQLNVKIAQVMKKHI</sequence>
<proteinExistence type="predicted"/>
<keyword evidence="1" id="KW-0472">Membrane</keyword>
<dbReference type="EMBL" id="LT629801">
    <property type="protein sequence ID" value="SDV15442.1"/>
    <property type="molecule type" value="Genomic_DNA"/>
</dbReference>
<dbReference type="RefSeq" id="WP_146375092.1">
    <property type="nucleotide sequence ID" value="NZ_BAAAEG010000001.1"/>
</dbReference>
<keyword evidence="1" id="KW-1133">Transmembrane helix</keyword>
<evidence type="ECO:0000313" key="2">
    <source>
        <dbReference type="EMBL" id="SDV15442.1"/>
    </source>
</evidence>
<feature type="transmembrane region" description="Helical" evidence="1">
    <location>
        <begin position="12"/>
        <end position="31"/>
    </location>
</feature>
<reference evidence="2 3" key="1">
    <citation type="submission" date="2016-10" db="EMBL/GenBank/DDBJ databases">
        <authorList>
            <person name="Varghese N."/>
            <person name="Submissions S."/>
        </authorList>
    </citation>
    <scope>NUCLEOTIDE SEQUENCE [LARGE SCALE GENOMIC DNA]</scope>
    <source>
        <strain evidence="2 3">BS2777</strain>
    </source>
</reference>
<accession>A0AAE8HH52</accession>
<organism evidence="2 3">
    <name type="scientific">Pseudomonas rhodesiae</name>
    <dbReference type="NCBI Taxonomy" id="76760"/>
    <lineage>
        <taxon>Bacteria</taxon>
        <taxon>Pseudomonadati</taxon>
        <taxon>Pseudomonadota</taxon>
        <taxon>Gammaproteobacteria</taxon>
        <taxon>Pseudomonadales</taxon>
        <taxon>Pseudomonadaceae</taxon>
        <taxon>Pseudomonas</taxon>
    </lineage>
</organism>
<gene>
    <name evidence="2" type="ORF">SAMN04490209_4997</name>
</gene>
<evidence type="ECO:0000256" key="1">
    <source>
        <dbReference type="SAM" id="Phobius"/>
    </source>
</evidence>
<dbReference type="Proteomes" id="UP000182085">
    <property type="component" value="Chromosome I"/>
</dbReference>
<evidence type="ECO:0000313" key="3">
    <source>
        <dbReference type="Proteomes" id="UP000182085"/>
    </source>
</evidence>
<keyword evidence="1" id="KW-0812">Transmembrane</keyword>
<feature type="transmembrane region" description="Helical" evidence="1">
    <location>
        <begin position="51"/>
        <end position="72"/>
    </location>
</feature>